<feature type="transmembrane region" description="Helical" evidence="7">
    <location>
        <begin position="55"/>
        <end position="77"/>
    </location>
</feature>
<evidence type="ECO:0000256" key="6">
    <source>
        <dbReference type="ARBA" id="ARBA00022841"/>
    </source>
</evidence>
<keyword evidence="3" id="KW-0808">Transferase</keyword>
<evidence type="ECO:0000256" key="7">
    <source>
        <dbReference type="SAM" id="Phobius"/>
    </source>
</evidence>
<dbReference type="PANTHER" id="PTHR23028:SF53">
    <property type="entry name" value="ACYL_TRANSF_3 DOMAIN-CONTAINING PROTEIN"/>
    <property type="match status" value="1"/>
</dbReference>
<evidence type="ECO:0000256" key="5">
    <source>
        <dbReference type="ARBA" id="ARBA00022764"/>
    </source>
</evidence>
<dbReference type="Proteomes" id="UP001162030">
    <property type="component" value="Chromosome"/>
</dbReference>
<evidence type="ECO:0000313" key="10">
    <source>
        <dbReference type="Proteomes" id="UP001162030"/>
    </source>
</evidence>
<reference evidence="9 10" key="1">
    <citation type="submission" date="2023-03" db="EMBL/GenBank/DDBJ databases">
        <authorList>
            <person name="Pearce D."/>
        </authorList>
    </citation>
    <scope>NUCLEOTIDE SEQUENCE [LARGE SCALE GENOMIC DNA]</scope>
    <source>
        <strain evidence="9">Msz</strain>
    </source>
</reference>
<dbReference type="EMBL" id="OX458333">
    <property type="protein sequence ID" value="CAI8938409.1"/>
    <property type="molecule type" value="Genomic_DNA"/>
</dbReference>
<keyword evidence="4" id="KW-0732">Signal</keyword>
<keyword evidence="7" id="KW-0472">Membrane</keyword>
<dbReference type="InterPro" id="IPR050879">
    <property type="entry name" value="Acyltransferase_3"/>
</dbReference>
<dbReference type="PANTHER" id="PTHR23028">
    <property type="entry name" value="ACETYLTRANSFERASE"/>
    <property type="match status" value="1"/>
</dbReference>
<keyword evidence="7" id="KW-1133">Transmembrane helix</keyword>
<dbReference type="InterPro" id="IPR031811">
    <property type="entry name" value="ALGX/ALGJ_SGNH-like"/>
</dbReference>
<keyword evidence="6" id="KW-0016">Alginate biosynthesis</keyword>
<feature type="domain" description="AlgX/AlgJ SGNH hydrolase-like" evidence="8">
    <location>
        <begin position="142"/>
        <end position="277"/>
    </location>
</feature>
<sequence length="411" mass="46597">MGTVLVILAGPQAWINKKILSKKIAVWFGLISFPLYLWHWPLLSFARIIENEPPGHEICTAVIIISILLAWLTVRFLEKPFRFSSQRSVLKLNILVGLMIGTGFLGFFVSKGDFENSHGYEKLLIKRKGFEHALGSSLSWYKGKEDWLFLGNAHANTVAKLKLAITPSYSELRKSKEIFSKISRAASDRGIKVALIIGPNKSSIYPEYLPSKIIPSSKRYIDFFIDELKGIPNLIVYDPTNDLLNAKESEGILYYKTDTHWNKKGAFLAYSGLSKLLGTPIPEVHFKLGQARPGDLIGISKLKNFPLCKEDNWDIWFKENSAWQEEKIPDEQITSFGAASVSVNKNPLSEKYVWVLGDSFTVALKPYFNSAFKEVRYIGHWAQKINDLPTELAKAKRKPDLVVIVRVERSF</sequence>
<gene>
    <name evidence="9" type="ORF">MSZNOR_4189</name>
</gene>
<accession>A0ABM9I7E9</accession>
<keyword evidence="10" id="KW-1185">Reference proteome</keyword>
<feature type="transmembrane region" description="Helical" evidence="7">
    <location>
        <begin position="89"/>
        <end position="109"/>
    </location>
</feature>
<evidence type="ECO:0000256" key="2">
    <source>
        <dbReference type="ARBA" id="ARBA00005182"/>
    </source>
</evidence>
<keyword evidence="7" id="KW-0812">Transmembrane</keyword>
<evidence type="ECO:0000256" key="4">
    <source>
        <dbReference type="ARBA" id="ARBA00022729"/>
    </source>
</evidence>
<protein>
    <recommendedName>
        <fullName evidence="8">AlgX/AlgJ SGNH hydrolase-like domain-containing protein</fullName>
    </recommendedName>
</protein>
<evidence type="ECO:0000313" key="9">
    <source>
        <dbReference type="EMBL" id="CAI8938409.1"/>
    </source>
</evidence>
<proteinExistence type="predicted"/>
<feature type="transmembrane region" description="Helical" evidence="7">
    <location>
        <begin position="24"/>
        <end position="43"/>
    </location>
</feature>
<keyword evidence="5" id="KW-0574">Periplasm</keyword>
<organism evidence="9 10">
    <name type="scientific">Methylocaldum szegediense</name>
    <dbReference type="NCBI Taxonomy" id="73780"/>
    <lineage>
        <taxon>Bacteria</taxon>
        <taxon>Pseudomonadati</taxon>
        <taxon>Pseudomonadota</taxon>
        <taxon>Gammaproteobacteria</taxon>
        <taxon>Methylococcales</taxon>
        <taxon>Methylococcaceae</taxon>
        <taxon>Methylocaldum</taxon>
    </lineage>
</organism>
<comment type="pathway">
    <text evidence="2">Glycan biosynthesis; alginate biosynthesis.</text>
</comment>
<comment type="subcellular location">
    <subcellularLocation>
        <location evidence="1">Periplasm</location>
    </subcellularLocation>
</comment>
<dbReference type="Pfam" id="PF16822">
    <property type="entry name" value="ALGX"/>
    <property type="match status" value="1"/>
</dbReference>
<evidence type="ECO:0000256" key="1">
    <source>
        <dbReference type="ARBA" id="ARBA00004418"/>
    </source>
</evidence>
<name>A0ABM9I7E9_9GAMM</name>
<evidence type="ECO:0000256" key="3">
    <source>
        <dbReference type="ARBA" id="ARBA00022679"/>
    </source>
</evidence>
<evidence type="ECO:0000259" key="8">
    <source>
        <dbReference type="Pfam" id="PF16822"/>
    </source>
</evidence>